<sequence>MTSLIPEIAVVPSAALPSQPWTSALHSMIISSFKRKDIQAFPPSWTRLNPNPIIGIERLAEELGVDGYLAVLLLDGIPSACGGLLPFRGIDWINKEKSAEVGQGQTASSPTDSGQSPAPFNSAVEWEICCFCVDETHRRRGLSRLLLDAILKAAVEKGGSRLFVNYSRIETGDFWPRMGFEPVPGATSVLKKGFTHTAGMEGLREDIHFQVASIYL</sequence>
<name>A0AB34KE08_9PEZI</name>
<dbReference type="EMBL" id="JAAQHG020000042">
    <property type="protein sequence ID" value="KAL1582883.1"/>
    <property type="molecule type" value="Genomic_DNA"/>
</dbReference>
<proteinExistence type="predicted"/>
<dbReference type="Gene3D" id="3.40.630.30">
    <property type="match status" value="1"/>
</dbReference>
<evidence type="ECO:0000259" key="1">
    <source>
        <dbReference type="PROSITE" id="PS51186"/>
    </source>
</evidence>
<organism evidence="2 3">
    <name type="scientific">Cladosporium halotolerans</name>
    <dbReference type="NCBI Taxonomy" id="1052096"/>
    <lineage>
        <taxon>Eukaryota</taxon>
        <taxon>Fungi</taxon>
        <taxon>Dikarya</taxon>
        <taxon>Ascomycota</taxon>
        <taxon>Pezizomycotina</taxon>
        <taxon>Dothideomycetes</taxon>
        <taxon>Dothideomycetidae</taxon>
        <taxon>Cladosporiales</taxon>
        <taxon>Cladosporiaceae</taxon>
        <taxon>Cladosporium</taxon>
    </lineage>
</organism>
<dbReference type="InterPro" id="IPR000182">
    <property type="entry name" value="GNAT_dom"/>
</dbReference>
<evidence type="ECO:0000313" key="3">
    <source>
        <dbReference type="Proteomes" id="UP000803884"/>
    </source>
</evidence>
<dbReference type="SUPFAM" id="SSF55729">
    <property type="entry name" value="Acyl-CoA N-acyltransferases (Nat)"/>
    <property type="match status" value="1"/>
</dbReference>
<dbReference type="GeneID" id="96009879"/>
<gene>
    <name evidence="2" type="ORF">WHR41_08437</name>
</gene>
<accession>A0AB34KE08</accession>
<dbReference type="AlphaFoldDB" id="A0AB34KE08"/>
<dbReference type="Proteomes" id="UP000803884">
    <property type="component" value="Unassembled WGS sequence"/>
</dbReference>
<dbReference type="Pfam" id="PF13673">
    <property type="entry name" value="Acetyltransf_10"/>
    <property type="match status" value="1"/>
</dbReference>
<dbReference type="PROSITE" id="PS51186">
    <property type="entry name" value="GNAT"/>
    <property type="match status" value="1"/>
</dbReference>
<dbReference type="RefSeq" id="XP_069225990.1">
    <property type="nucleotide sequence ID" value="XM_069377041.1"/>
</dbReference>
<keyword evidence="3" id="KW-1185">Reference proteome</keyword>
<reference evidence="2 3" key="1">
    <citation type="journal article" date="2020" name="Microbiol. Resour. Announc.">
        <title>Draft Genome Sequence of a Cladosporium Species Isolated from the Mesophotic Ascidian Didemnum maculosum.</title>
        <authorList>
            <person name="Gioti A."/>
            <person name="Siaperas R."/>
            <person name="Nikolaivits E."/>
            <person name="Le Goff G."/>
            <person name="Ouazzani J."/>
            <person name="Kotoulas G."/>
            <person name="Topakas E."/>
        </authorList>
    </citation>
    <scope>NUCLEOTIDE SEQUENCE [LARGE SCALE GENOMIC DNA]</scope>
    <source>
        <strain evidence="2 3">TM138-S3</strain>
    </source>
</reference>
<evidence type="ECO:0000313" key="2">
    <source>
        <dbReference type="EMBL" id="KAL1582883.1"/>
    </source>
</evidence>
<dbReference type="InterPro" id="IPR016181">
    <property type="entry name" value="Acyl_CoA_acyltransferase"/>
</dbReference>
<dbReference type="GO" id="GO:0016747">
    <property type="term" value="F:acyltransferase activity, transferring groups other than amino-acyl groups"/>
    <property type="evidence" value="ECO:0007669"/>
    <property type="project" value="InterPro"/>
</dbReference>
<feature type="domain" description="N-acetyltransferase" evidence="1">
    <location>
        <begin position="28"/>
        <end position="216"/>
    </location>
</feature>
<protein>
    <recommendedName>
        <fullName evidence="1">N-acetyltransferase domain-containing protein</fullName>
    </recommendedName>
</protein>
<comment type="caution">
    <text evidence="2">The sequence shown here is derived from an EMBL/GenBank/DDBJ whole genome shotgun (WGS) entry which is preliminary data.</text>
</comment>